<sequence>MVLQIEHYELLTPEGAKGEFGTFTSDYRTWPYRQYGNRVGFYRVLEILDELAVPVTAAIGAGAIEAHPEIVTEIVSRRYEIAVHGLTANRMITSRMTEDEERAHIQHSRDALRTTFGASPRGWLSAHTSHVRASARSRLVYTMDWANDEKPYRPLDAGGLIALPAPSGWDDVQTLWLRKLSADRFPRLVSDAIDALARASAMSARAVAIGIHPWVFEAAHCIRYLRETLAVAGRVYS</sequence>
<comment type="similarity">
    <text evidence="2">Belongs to the polysaccharide deacetylase family.</text>
</comment>
<organism evidence="6 7">
    <name type="scientific">Microvirga brassicacearum</name>
    <dbReference type="NCBI Taxonomy" id="2580413"/>
    <lineage>
        <taxon>Bacteria</taxon>
        <taxon>Pseudomonadati</taxon>
        <taxon>Pseudomonadota</taxon>
        <taxon>Alphaproteobacteria</taxon>
        <taxon>Hyphomicrobiales</taxon>
        <taxon>Methylobacteriaceae</taxon>
        <taxon>Microvirga</taxon>
    </lineage>
</organism>
<dbReference type="GO" id="GO:0005975">
    <property type="term" value="P:carbohydrate metabolic process"/>
    <property type="evidence" value="ECO:0007669"/>
    <property type="project" value="InterPro"/>
</dbReference>
<evidence type="ECO:0000313" key="7">
    <source>
        <dbReference type="Proteomes" id="UP000325684"/>
    </source>
</evidence>
<dbReference type="Proteomes" id="UP000325684">
    <property type="component" value="Unassembled WGS sequence"/>
</dbReference>
<evidence type="ECO:0000256" key="3">
    <source>
        <dbReference type="ARBA" id="ARBA00020071"/>
    </source>
</evidence>
<feature type="domain" description="NodB homology" evidence="5">
    <location>
        <begin position="24"/>
        <end position="237"/>
    </location>
</feature>
<proteinExistence type="inferred from homology"/>
<dbReference type="PANTHER" id="PTHR43123">
    <property type="entry name" value="POLYSACCHARIDE DEACETYLASE-RELATED"/>
    <property type="match status" value="1"/>
</dbReference>
<name>A0A5N3PBU6_9HYPH</name>
<dbReference type="PANTHER" id="PTHR43123:SF4">
    <property type="entry name" value="POLYSACCHARIDE DEACETYLASE"/>
    <property type="match status" value="1"/>
</dbReference>
<evidence type="ECO:0000256" key="2">
    <source>
        <dbReference type="ARBA" id="ARBA00010973"/>
    </source>
</evidence>
<dbReference type="InterPro" id="IPR002509">
    <property type="entry name" value="NODB_dom"/>
</dbReference>
<dbReference type="Pfam" id="PF01522">
    <property type="entry name" value="Polysacc_deac_1"/>
    <property type="match status" value="1"/>
</dbReference>
<evidence type="ECO:0000259" key="5">
    <source>
        <dbReference type="PROSITE" id="PS51677"/>
    </source>
</evidence>
<gene>
    <name evidence="6" type="ORF">FEZ63_07950</name>
</gene>
<comment type="function">
    <text evidence="1">Is involved in generating a small heat-stable compound (Nod), an acylated oligomer of N-acetylglucosamine, that stimulates mitosis in various plant protoplasts.</text>
</comment>
<evidence type="ECO:0000313" key="6">
    <source>
        <dbReference type="EMBL" id="KAB0267252.1"/>
    </source>
</evidence>
<protein>
    <recommendedName>
        <fullName evidence="3">Chitooligosaccharide deacetylase</fullName>
    </recommendedName>
    <alternativeName>
        <fullName evidence="4">Nodulation protein B</fullName>
    </alternativeName>
</protein>
<accession>A0A5N3PBU6</accession>
<evidence type="ECO:0000256" key="1">
    <source>
        <dbReference type="ARBA" id="ARBA00003236"/>
    </source>
</evidence>
<dbReference type="SUPFAM" id="SSF88713">
    <property type="entry name" value="Glycoside hydrolase/deacetylase"/>
    <property type="match status" value="1"/>
</dbReference>
<dbReference type="AlphaFoldDB" id="A0A5N3PBU6"/>
<dbReference type="OrthoDB" id="9787041at2"/>
<dbReference type="PROSITE" id="PS51677">
    <property type="entry name" value="NODB"/>
    <property type="match status" value="1"/>
</dbReference>
<dbReference type="Gene3D" id="3.20.20.370">
    <property type="entry name" value="Glycoside hydrolase/deacetylase"/>
    <property type="match status" value="1"/>
</dbReference>
<evidence type="ECO:0000256" key="4">
    <source>
        <dbReference type="ARBA" id="ARBA00032976"/>
    </source>
</evidence>
<reference evidence="6 7" key="1">
    <citation type="journal article" date="2019" name="Microorganisms">
        <title>Genome Insights into the Novel Species Microvirga brassicacearum, a Rapeseed Endophyte with Biotechnological Potential.</title>
        <authorList>
            <person name="Jimenez-Gomez A."/>
            <person name="Saati-Santamaria Z."/>
            <person name="Igual J.M."/>
            <person name="Rivas R."/>
            <person name="Mateos P.F."/>
            <person name="Garcia-Fraile P."/>
        </authorList>
    </citation>
    <scope>NUCLEOTIDE SEQUENCE [LARGE SCALE GENOMIC DNA]</scope>
    <source>
        <strain evidence="6 7">CDVBN77</strain>
    </source>
</reference>
<dbReference type="InterPro" id="IPR011330">
    <property type="entry name" value="Glyco_hydro/deAcase_b/a-brl"/>
</dbReference>
<dbReference type="EMBL" id="VCMV01000013">
    <property type="protein sequence ID" value="KAB0267252.1"/>
    <property type="molecule type" value="Genomic_DNA"/>
</dbReference>
<dbReference type="GO" id="GO:0016810">
    <property type="term" value="F:hydrolase activity, acting on carbon-nitrogen (but not peptide) bonds"/>
    <property type="evidence" value="ECO:0007669"/>
    <property type="project" value="InterPro"/>
</dbReference>
<comment type="caution">
    <text evidence="6">The sequence shown here is derived from an EMBL/GenBank/DDBJ whole genome shotgun (WGS) entry which is preliminary data.</text>
</comment>
<keyword evidence="7" id="KW-1185">Reference proteome</keyword>